<keyword evidence="4" id="KW-0548">Nucleotidyltransferase</keyword>
<dbReference type="PANTHER" id="PTHR33571:SF14">
    <property type="entry name" value="PROTEIN ADENYLYLTRANSFERASE MJ0435-RELATED"/>
    <property type="match status" value="1"/>
</dbReference>
<protein>
    <recommendedName>
        <fullName evidence="9">protein adenylyltransferase</fullName>
        <ecNumber evidence="9">2.7.7.108</ecNumber>
    </recommendedName>
</protein>
<evidence type="ECO:0000259" key="13">
    <source>
        <dbReference type="Pfam" id="PF01909"/>
    </source>
</evidence>
<gene>
    <name evidence="14" type="ORF">DIC75_07305</name>
</gene>
<keyword evidence="3" id="KW-0808">Transferase</keyword>
<evidence type="ECO:0000313" key="15">
    <source>
        <dbReference type="Proteomes" id="UP001523230"/>
    </source>
</evidence>
<evidence type="ECO:0000256" key="11">
    <source>
        <dbReference type="ARBA" id="ARBA00047518"/>
    </source>
</evidence>
<keyword evidence="7" id="KW-0067">ATP-binding</keyword>
<evidence type="ECO:0000256" key="5">
    <source>
        <dbReference type="ARBA" id="ARBA00022723"/>
    </source>
</evidence>
<sequence>MAAQVRREKKNEFVAKLEEVLPLLRERFGVAKIGIFGSTARGEERPDSDVDVLVEFAPGQTTFRNFMELAFYLEELFGRRVDLVTEQGLSRYLRPYVEQEVVWCDA</sequence>
<dbReference type="SUPFAM" id="SSF81301">
    <property type="entry name" value="Nucleotidyltransferase"/>
    <property type="match status" value="1"/>
</dbReference>
<comment type="catalytic activity">
    <reaction evidence="12">
        <text>L-tyrosyl-[protein] + ATP = O-(5'-adenylyl)-L-tyrosyl-[protein] + diphosphate</text>
        <dbReference type="Rhea" id="RHEA:54288"/>
        <dbReference type="Rhea" id="RHEA-COMP:10136"/>
        <dbReference type="Rhea" id="RHEA-COMP:13846"/>
        <dbReference type="ChEBI" id="CHEBI:30616"/>
        <dbReference type="ChEBI" id="CHEBI:33019"/>
        <dbReference type="ChEBI" id="CHEBI:46858"/>
        <dbReference type="ChEBI" id="CHEBI:83624"/>
        <dbReference type="EC" id="2.7.7.108"/>
    </reaction>
</comment>
<evidence type="ECO:0000256" key="8">
    <source>
        <dbReference type="ARBA" id="ARBA00022842"/>
    </source>
</evidence>
<dbReference type="GO" id="GO:0005524">
    <property type="term" value="F:ATP binding"/>
    <property type="evidence" value="ECO:0007669"/>
    <property type="project" value="UniProtKB-KW"/>
</dbReference>
<evidence type="ECO:0000256" key="12">
    <source>
        <dbReference type="ARBA" id="ARBA00048696"/>
    </source>
</evidence>
<keyword evidence="15" id="KW-1185">Reference proteome</keyword>
<evidence type="ECO:0000256" key="7">
    <source>
        <dbReference type="ARBA" id="ARBA00022840"/>
    </source>
</evidence>
<dbReference type="CDD" id="cd05403">
    <property type="entry name" value="NT_KNTase_like"/>
    <property type="match status" value="1"/>
</dbReference>
<dbReference type="GO" id="GO:0046872">
    <property type="term" value="F:metal ion binding"/>
    <property type="evidence" value="ECO:0007669"/>
    <property type="project" value="UniProtKB-KW"/>
</dbReference>
<comment type="similarity">
    <text evidence="10">Belongs to the MntA antitoxin family.</text>
</comment>
<dbReference type="Pfam" id="PF01909">
    <property type="entry name" value="NTP_transf_2"/>
    <property type="match status" value="1"/>
</dbReference>
<keyword evidence="8" id="KW-0460">Magnesium</keyword>
<evidence type="ECO:0000256" key="6">
    <source>
        <dbReference type="ARBA" id="ARBA00022741"/>
    </source>
</evidence>
<evidence type="ECO:0000256" key="2">
    <source>
        <dbReference type="ARBA" id="ARBA00022649"/>
    </source>
</evidence>
<evidence type="ECO:0000256" key="9">
    <source>
        <dbReference type="ARBA" id="ARBA00034531"/>
    </source>
</evidence>
<dbReference type="GO" id="GO:0070733">
    <property type="term" value="F:AMPylase activity"/>
    <property type="evidence" value="ECO:0007669"/>
    <property type="project" value="UniProtKB-EC"/>
</dbReference>
<dbReference type="EMBL" id="QFDM01000002">
    <property type="protein sequence ID" value="MCM2466123.1"/>
    <property type="molecule type" value="Genomic_DNA"/>
</dbReference>
<dbReference type="Proteomes" id="UP001523230">
    <property type="component" value="Unassembled WGS sequence"/>
</dbReference>
<dbReference type="InterPro" id="IPR043519">
    <property type="entry name" value="NT_sf"/>
</dbReference>
<accession>A0ABD4TF36</accession>
<proteinExistence type="inferred from homology"/>
<dbReference type="Gene3D" id="3.30.460.10">
    <property type="entry name" value="Beta Polymerase, domain 2"/>
    <property type="match status" value="1"/>
</dbReference>
<organism evidence="14 15">
    <name type="scientific">Methanoculleus oceani</name>
    <dbReference type="NCBI Taxonomy" id="2184756"/>
    <lineage>
        <taxon>Archaea</taxon>
        <taxon>Methanobacteriati</taxon>
        <taxon>Methanobacteriota</taxon>
        <taxon>Stenosarchaea group</taxon>
        <taxon>Methanomicrobia</taxon>
        <taxon>Methanomicrobiales</taxon>
        <taxon>Methanomicrobiaceae</taxon>
        <taxon>Methanoculleus</taxon>
    </lineage>
</organism>
<evidence type="ECO:0000256" key="3">
    <source>
        <dbReference type="ARBA" id="ARBA00022679"/>
    </source>
</evidence>
<dbReference type="EC" id="2.7.7.108" evidence="9"/>
<dbReference type="PANTHER" id="PTHR33571">
    <property type="entry name" value="SSL8005 PROTEIN"/>
    <property type="match status" value="1"/>
</dbReference>
<comment type="cofactor">
    <cofactor evidence="1">
        <name>Mg(2+)</name>
        <dbReference type="ChEBI" id="CHEBI:18420"/>
    </cofactor>
</comment>
<evidence type="ECO:0000256" key="4">
    <source>
        <dbReference type="ARBA" id="ARBA00022695"/>
    </source>
</evidence>
<evidence type="ECO:0000256" key="1">
    <source>
        <dbReference type="ARBA" id="ARBA00001946"/>
    </source>
</evidence>
<name>A0ABD4TF36_9EURY</name>
<keyword evidence="5" id="KW-0479">Metal-binding</keyword>
<reference evidence="14 15" key="1">
    <citation type="submission" date="2018-05" db="EMBL/GenBank/DDBJ databases">
        <title>Isolation and characterization of genus Methanoculleus species and their viruses from deep sea marine sediment offshore southwestern Taiwan.</title>
        <authorList>
            <person name="Wei W.-H."/>
            <person name="Chen W.-C."/>
            <person name="Lai M.-C."/>
            <person name="Chen S.-C."/>
        </authorList>
    </citation>
    <scope>NUCLEOTIDE SEQUENCE [LARGE SCALE GENOMIC DNA]</scope>
    <source>
        <strain evidence="14 15">CWC-02</strain>
    </source>
</reference>
<comment type="caution">
    <text evidence="14">The sequence shown here is derived from an EMBL/GenBank/DDBJ whole genome shotgun (WGS) entry which is preliminary data.</text>
</comment>
<dbReference type="InterPro" id="IPR052038">
    <property type="entry name" value="Type-VII_TA_antitoxin"/>
</dbReference>
<evidence type="ECO:0000256" key="10">
    <source>
        <dbReference type="ARBA" id="ARBA00038276"/>
    </source>
</evidence>
<keyword evidence="2" id="KW-1277">Toxin-antitoxin system</keyword>
<evidence type="ECO:0000313" key="14">
    <source>
        <dbReference type="EMBL" id="MCM2466123.1"/>
    </source>
</evidence>
<dbReference type="InterPro" id="IPR002934">
    <property type="entry name" value="Polymerase_NTP_transf_dom"/>
</dbReference>
<comment type="catalytic activity">
    <reaction evidence="11">
        <text>O-(5'-adenylyl)-L-tyrosyl-[protein] + ATP = O-[5'-(adenylyl-(5'-&gt;3')-adenylyl)]-L-tyrosyl-[protein] + diphosphate</text>
        <dbReference type="Rhea" id="RHEA:66528"/>
        <dbReference type="Rhea" id="RHEA-COMP:13846"/>
        <dbReference type="Rhea" id="RHEA-COMP:17046"/>
        <dbReference type="ChEBI" id="CHEBI:30616"/>
        <dbReference type="ChEBI" id="CHEBI:33019"/>
        <dbReference type="ChEBI" id="CHEBI:83624"/>
        <dbReference type="ChEBI" id="CHEBI:167160"/>
    </reaction>
</comment>
<dbReference type="AlphaFoldDB" id="A0ABD4TF36"/>
<keyword evidence="6" id="KW-0547">Nucleotide-binding</keyword>
<feature type="domain" description="Polymerase nucleotidyl transferase" evidence="13">
    <location>
        <begin position="18"/>
        <end position="103"/>
    </location>
</feature>
<dbReference type="RefSeq" id="WP_250987385.1">
    <property type="nucleotide sequence ID" value="NZ_QFDM01000002.1"/>
</dbReference>